<keyword evidence="3 5" id="KW-0732">Signal</keyword>
<dbReference type="RefSeq" id="WP_115935404.1">
    <property type="nucleotide sequence ID" value="NZ_QRDW01000001.1"/>
</dbReference>
<comment type="function">
    <text evidence="5">Part of the MsrPQ system that repairs oxidized periplasmic proteins containing methionine sulfoxide residues (Met-O), using respiratory chain electrons. Thus protects these proteins from oxidative-stress damage caused by reactive species of oxygen and chlorine generated by the host defense mechanisms. MsrPQ is essential for the maintenance of envelope integrity under bleach stress, rescuing a wide series of structurally unrelated periplasmic proteins from methionine oxidation. The catalytic subunit MsrP is non-stereospecific, being able to reduce both (R-) and (S-) diastereoisomers of methionine sulfoxide.</text>
</comment>
<evidence type="ECO:0000256" key="1">
    <source>
        <dbReference type="ARBA" id="ARBA00022505"/>
    </source>
</evidence>
<feature type="binding site" evidence="5">
    <location>
        <begin position="88"/>
        <end position="89"/>
    </location>
    <ligand>
        <name>Mo-molybdopterin</name>
        <dbReference type="ChEBI" id="CHEBI:71302"/>
    </ligand>
</feature>
<evidence type="ECO:0000259" key="6">
    <source>
        <dbReference type="Pfam" id="PF00174"/>
    </source>
</evidence>
<dbReference type="InterPro" id="IPR022867">
    <property type="entry name" value="MsrP"/>
</dbReference>
<evidence type="ECO:0000313" key="8">
    <source>
        <dbReference type="Proteomes" id="UP000256845"/>
    </source>
</evidence>
<proteinExistence type="inferred from homology"/>
<evidence type="ECO:0000256" key="3">
    <source>
        <dbReference type="ARBA" id="ARBA00022729"/>
    </source>
</evidence>
<dbReference type="InterPro" id="IPR000572">
    <property type="entry name" value="OxRdtase_Mopterin-bd_dom"/>
</dbReference>
<evidence type="ECO:0000256" key="2">
    <source>
        <dbReference type="ARBA" id="ARBA00022723"/>
    </source>
</evidence>
<dbReference type="GO" id="GO:0046872">
    <property type="term" value="F:metal ion binding"/>
    <property type="evidence" value="ECO:0007669"/>
    <property type="project" value="UniProtKB-KW"/>
</dbReference>
<comment type="subunit">
    <text evidence="5">Heterodimer of a catalytic subunit (MsrP) and a heme-binding subunit (MsrQ).</text>
</comment>
<keyword evidence="2 5" id="KW-0479">Metal-binding</keyword>
<dbReference type="NCBIfam" id="NF003767">
    <property type="entry name" value="PRK05363.1"/>
    <property type="match status" value="1"/>
</dbReference>
<sequence>MLTSCPPSWYLPEHCATDETVFHNRRRIIKTLGLGTALLPAAGLIAPLARAAAPSPSADLYPAKRNSSYALDRPLTDEKHALNYVNFYEFGSSKDVAPLAQSLEIAPWQLRIDGLVEQEITVDAHDLIRKMPLEERLYRHRCVEAWSMAVPWSGFAMKALLDFAKPLSSARYVVMETLADEETMPGLSAFWYPWPYVEGLTIEEATNELAFIGTGIYGKAMPKQNGAPIRLVVPWKYGFKSIKSINRITFSDQRPKSFWEQIQGREYGFWANVNPEVSHPRWSQASERVLGTNERVPTLLYNGYGDQVAHLYTGLKDERLFM</sequence>
<comment type="similarity">
    <text evidence="5">Belongs to the MsrP family.</text>
</comment>
<dbReference type="InterPro" id="IPR006311">
    <property type="entry name" value="TAT_signal"/>
</dbReference>
<comment type="caution">
    <text evidence="7">The sequence shown here is derived from an EMBL/GenBank/DDBJ whole genome shotgun (WGS) entry which is preliminary data.</text>
</comment>
<evidence type="ECO:0000256" key="4">
    <source>
        <dbReference type="ARBA" id="ARBA00023002"/>
    </source>
</evidence>
<evidence type="ECO:0000256" key="5">
    <source>
        <dbReference type="HAMAP-Rule" id="MF_01206"/>
    </source>
</evidence>
<feature type="domain" description="Oxidoreductase molybdopterin-binding" evidence="6">
    <location>
        <begin position="103"/>
        <end position="259"/>
    </location>
</feature>
<comment type="PTM">
    <text evidence="5">Predicted to be exported by the Tat system. The position of the signal peptide cleavage has not been experimentally proven.</text>
</comment>
<dbReference type="GO" id="GO:0016672">
    <property type="term" value="F:oxidoreductase activity, acting on a sulfur group of donors, quinone or similar compound as acceptor"/>
    <property type="evidence" value="ECO:0007669"/>
    <property type="project" value="UniProtKB-UniRule"/>
</dbReference>
<comment type="catalytic activity">
    <reaction evidence="5">
        <text>L-methionyl-[protein] + a quinone + H2O = L-methionyl-(R)-S-oxide-[protein] + a quinol</text>
        <dbReference type="Rhea" id="RHEA:51296"/>
        <dbReference type="Rhea" id="RHEA-COMP:12313"/>
        <dbReference type="Rhea" id="RHEA-COMP:12314"/>
        <dbReference type="ChEBI" id="CHEBI:15377"/>
        <dbReference type="ChEBI" id="CHEBI:16044"/>
        <dbReference type="ChEBI" id="CHEBI:24646"/>
        <dbReference type="ChEBI" id="CHEBI:45764"/>
        <dbReference type="ChEBI" id="CHEBI:132124"/>
    </reaction>
</comment>
<feature type="binding site" evidence="5">
    <location>
        <position position="142"/>
    </location>
    <ligand>
        <name>Mo-molybdopterin</name>
        <dbReference type="ChEBI" id="CHEBI:71302"/>
    </ligand>
    <ligandPart>
        <name>Mo</name>
        <dbReference type="ChEBI" id="CHEBI:28685"/>
    </ligandPart>
</feature>
<gene>
    <name evidence="5" type="primary">msrP</name>
    <name evidence="7" type="ORF">DFP90_1011143</name>
</gene>
<comment type="caution">
    <text evidence="5">Lacks conserved residue(s) required for the propagation of feature annotation.</text>
</comment>
<accession>A0A3D9HY44</accession>
<comment type="cofactor">
    <cofactor evidence="5">
        <name>Mo-molybdopterin</name>
        <dbReference type="ChEBI" id="CHEBI:71302"/>
    </cofactor>
    <text evidence="5">Binds 1 Mo-molybdopterin (Mo-MPT) cofactor per subunit.</text>
</comment>
<dbReference type="AlphaFoldDB" id="A0A3D9HY44"/>
<feature type="binding site" evidence="5">
    <location>
        <begin position="241"/>
        <end position="243"/>
    </location>
    <ligand>
        <name>Mo-molybdopterin</name>
        <dbReference type="ChEBI" id="CHEBI:71302"/>
    </ligand>
</feature>
<dbReference type="Gene3D" id="3.90.420.10">
    <property type="entry name" value="Oxidoreductase, molybdopterin-binding domain"/>
    <property type="match status" value="1"/>
</dbReference>
<dbReference type="OrthoDB" id="9795587at2"/>
<dbReference type="GO" id="GO:0043546">
    <property type="term" value="F:molybdopterin cofactor binding"/>
    <property type="evidence" value="ECO:0007669"/>
    <property type="project" value="UniProtKB-UniRule"/>
</dbReference>
<dbReference type="EC" id="1.8.5.-" evidence="5"/>
<dbReference type="SUPFAM" id="SSF56524">
    <property type="entry name" value="Oxidoreductase molybdopterin-binding domain"/>
    <property type="match status" value="1"/>
</dbReference>
<protein>
    <recommendedName>
        <fullName evidence="5">Protein-methionine-sulfoxide reductase catalytic subunit MsrP</fullName>
        <ecNumber evidence="5">1.8.5.-</ecNumber>
    </recommendedName>
</protein>
<dbReference type="PROSITE" id="PS51318">
    <property type="entry name" value="TAT"/>
    <property type="match status" value="1"/>
</dbReference>
<feature type="binding site" evidence="5">
    <location>
        <position position="230"/>
    </location>
    <ligand>
        <name>Mo-molybdopterin</name>
        <dbReference type="ChEBI" id="CHEBI:71302"/>
    </ligand>
</feature>
<keyword evidence="1 5" id="KW-0500">Molybdenum</keyword>
<feature type="binding site" evidence="5">
    <location>
        <position position="177"/>
    </location>
    <ligand>
        <name>Mo-molybdopterin</name>
        <dbReference type="ChEBI" id="CHEBI:71302"/>
    </ligand>
</feature>
<keyword evidence="8" id="KW-1185">Reference proteome</keyword>
<evidence type="ECO:0000313" key="7">
    <source>
        <dbReference type="EMBL" id="RED54340.1"/>
    </source>
</evidence>
<dbReference type="InterPro" id="IPR036374">
    <property type="entry name" value="OxRdtase_Mopterin-bd_sf"/>
</dbReference>
<dbReference type="Pfam" id="PF00174">
    <property type="entry name" value="Oxidored_molyb"/>
    <property type="match status" value="1"/>
</dbReference>
<dbReference type="GO" id="GO:0030091">
    <property type="term" value="P:protein repair"/>
    <property type="evidence" value="ECO:0007669"/>
    <property type="project" value="UniProtKB-UniRule"/>
</dbReference>
<reference evidence="7 8" key="1">
    <citation type="submission" date="2018-07" db="EMBL/GenBank/DDBJ databases">
        <title>Genomic Encyclopedia of Type Strains, Phase III (KMG-III): the genomes of soil and plant-associated and newly described type strains.</title>
        <authorList>
            <person name="Whitman W."/>
        </authorList>
    </citation>
    <scope>NUCLEOTIDE SEQUENCE [LARGE SCALE GENOMIC DNA]</scope>
    <source>
        <strain evidence="7 8">CECT 8488</strain>
    </source>
</reference>
<feature type="binding site" evidence="5">
    <location>
        <position position="225"/>
    </location>
    <ligand>
        <name>Mo-molybdopterin</name>
        <dbReference type="ChEBI" id="CHEBI:71302"/>
    </ligand>
</feature>
<name>A0A3D9HY44_9PROT</name>
<comment type="catalytic activity">
    <reaction evidence="5">
        <text>L-methionyl-[protein] + a quinone + H2O = L-methionyl-(S)-S-oxide-[protein] + a quinol</text>
        <dbReference type="Rhea" id="RHEA:51292"/>
        <dbReference type="Rhea" id="RHEA-COMP:12313"/>
        <dbReference type="Rhea" id="RHEA-COMP:12315"/>
        <dbReference type="ChEBI" id="CHEBI:15377"/>
        <dbReference type="ChEBI" id="CHEBI:16044"/>
        <dbReference type="ChEBI" id="CHEBI:24646"/>
        <dbReference type="ChEBI" id="CHEBI:44120"/>
        <dbReference type="ChEBI" id="CHEBI:132124"/>
    </reaction>
</comment>
<dbReference type="PANTHER" id="PTHR43032">
    <property type="entry name" value="PROTEIN-METHIONINE-SULFOXIDE REDUCTASE"/>
    <property type="match status" value="1"/>
</dbReference>
<dbReference type="PANTHER" id="PTHR43032:SF3">
    <property type="entry name" value="PROTEIN-METHIONINE-SULFOXIDE REDUCTASE CATALYTIC SUBUNIT MSRP"/>
    <property type="match status" value="1"/>
</dbReference>
<organism evidence="7 8">
    <name type="scientific">Aestuariispira insulae</name>
    <dbReference type="NCBI Taxonomy" id="1461337"/>
    <lineage>
        <taxon>Bacteria</taxon>
        <taxon>Pseudomonadati</taxon>
        <taxon>Pseudomonadota</taxon>
        <taxon>Alphaproteobacteria</taxon>
        <taxon>Rhodospirillales</taxon>
        <taxon>Kiloniellaceae</taxon>
        <taxon>Aestuariispira</taxon>
    </lineage>
</organism>
<dbReference type="HAMAP" id="MF_01206">
    <property type="entry name" value="MsrP"/>
    <property type="match status" value="1"/>
</dbReference>
<dbReference type="Proteomes" id="UP000256845">
    <property type="component" value="Unassembled WGS sequence"/>
</dbReference>
<dbReference type="EMBL" id="QRDW01000001">
    <property type="protein sequence ID" value="RED54340.1"/>
    <property type="molecule type" value="Genomic_DNA"/>
</dbReference>
<keyword evidence="4 5" id="KW-0560">Oxidoreductase</keyword>